<dbReference type="SUPFAM" id="SSF47413">
    <property type="entry name" value="lambda repressor-like DNA-binding domains"/>
    <property type="match status" value="1"/>
</dbReference>
<dbReference type="SUPFAM" id="SSF48452">
    <property type="entry name" value="TPR-like"/>
    <property type="match status" value="1"/>
</dbReference>
<dbReference type="CDD" id="cd00093">
    <property type="entry name" value="HTH_XRE"/>
    <property type="match status" value="1"/>
</dbReference>
<gene>
    <name evidence="2" type="ORF">BBV17_24160</name>
</gene>
<proteinExistence type="predicted"/>
<feature type="domain" description="HTH cro/C1-type" evidence="1">
    <location>
        <begin position="11"/>
        <end position="64"/>
    </location>
</feature>
<evidence type="ECO:0000313" key="2">
    <source>
        <dbReference type="EMBL" id="OHX45022.1"/>
    </source>
</evidence>
<dbReference type="PROSITE" id="PS50943">
    <property type="entry name" value="HTH_CROC1"/>
    <property type="match status" value="1"/>
</dbReference>
<reference evidence="2 3" key="1">
    <citation type="submission" date="2016-07" db="EMBL/GenBank/DDBJ databases">
        <title>Bacillus oceanisediminis whole genome.</title>
        <authorList>
            <person name="Pal Y."/>
            <person name="Verma A."/>
            <person name="Mual P."/>
            <person name="Srinivasan K."/>
        </authorList>
    </citation>
    <scope>NUCLEOTIDE SEQUENCE [LARGE SCALE GENOMIC DNA]</scope>
    <source>
        <strain evidence="2 3">Bhandara28</strain>
    </source>
</reference>
<dbReference type="PANTHER" id="PTHR37038">
    <property type="entry name" value="TRANSCRIPTIONAL REGULATOR-RELATED"/>
    <property type="match status" value="1"/>
</dbReference>
<dbReference type="InterPro" id="IPR010982">
    <property type="entry name" value="Lambda_DNA-bd_dom_sf"/>
</dbReference>
<evidence type="ECO:0000313" key="3">
    <source>
        <dbReference type="Proteomes" id="UP000180194"/>
    </source>
</evidence>
<dbReference type="RefSeq" id="WP_009335674.1">
    <property type="nucleotide sequence ID" value="NZ_MBRJ01000039.1"/>
</dbReference>
<dbReference type="SMART" id="SM00028">
    <property type="entry name" value="TPR"/>
    <property type="match status" value="3"/>
</dbReference>
<dbReference type="EMBL" id="MBRJ01000039">
    <property type="protein sequence ID" value="OHX45022.1"/>
    <property type="molecule type" value="Genomic_DNA"/>
</dbReference>
<dbReference type="Pfam" id="PF01381">
    <property type="entry name" value="HTH_3"/>
    <property type="match status" value="1"/>
</dbReference>
<dbReference type="SMART" id="SM00530">
    <property type="entry name" value="HTH_XRE"/>
    <property type="match status" value="1"/>
</dbReference>
<accession>A0ABX3CNN2</accession>
<dbReference type="Proteomes" id="UP000180194">
    <property type="component" value="Unassembled WGS sequence"/>
</dbReference>
<organism evidence="2 3">
    <name type="scientific">Cytobacillus oceanisediminis</name>
    <dbReference type="NCBI Taxonomy" id="665099"/>
    <lineage>
        <taxon>Bacteria</taxon>
        <taxon>Bacillati</taxon>
        <taxon>Bacillota</taxon>
        <taxon>Bacilli</taxon>
        <taxon>Bacillales</taxon>
        <taxon>Bacillaceae</taxon>
        <taxon>Cytobacillus</taxon>
    </lineage>
</organism>
<evidence type="ECO:0000259" key="1">
    <source>
        <dbReference type="PROSITE" id="PS50943"/>
    </source>
</evidence>
<sequence>MELIQSLGKKIKEIRKVRGMKQYELAEGICSQAQISKIEKGQVEPLSSTLYLIANKLDVDVSYFFSNIKVKRNGQAHMLEKLKDARSNSDYQLIKQIVEENENSNSEKDAEIFSVLTWYKGLYMYYLYKDLSSSTDSFKQAIEYVNDNSLNKVEILVDMGIVLFDAEEYSISMKYLQDSLRKLEMSDVDSQELKVRILYNLISCLFELEKYKEAIYYCHLAINICIEIEKTSYFRELHYWLGELYEHIREYDRALFYYEYTINLYDGKRDTQLIKYLEDRSTTLKNIINTEKSLQKSKMSHRLNKKLLRNLA</sequence>
<dbReference type="InterPro" id="IPR041315">
    <property type="entry name" value="PlcR_TPR"/>
</dbReference>
<keyword evidence="3" id="KW-1185">Reference proteome</keyword>
<dbReference type="Pfam" id="PF18768">
    <property type="entry name" value="RNPP_C"/>
    <property type="match status" value="1"/>
</dbReference>
<comment type="caution">
    <text evidence="2">The sequence shown here is derived from an EMBL/GenBank/DDBJ whole genome shotgun (WGS) entry which is preliminary data.</text>
</comment>
<dbReference type="InterPro" id="IPR019734">
    <property type="entry name" value="TPR_rpt"/>
</dbReference>
<dbReference type="InterPro" id="IPR011990">
    <property type="entry name" value="TPR-like_helical_dom_sf"/>
</dbReference>
<protein>
    <recommendedName>
        <fullName evidence="1">HTH cro/C1-type domain-containing protein</fullName>
    </recommendedName>
</protein>
<dbReference type="InterPro" id="IPR001387">
    <property type="entry name" value="Cro/C1-type_HTH"/>
</dbReference>
<dbReference type="PANTHER" id="PTHR37038:SF14">
    <property type="entry name" value="TRANSCRIPTIONAL ACTIVATOR"/>
    <property type="match status" value="1"/>
</dbReference>
<dbReference type="InterPro" id="IPR053163">
    <property type="entry name" value="HTH-type_regulator_Rgg"/>
</dbReference>
<dbReference type="Gene3D" id="1.25.40.10">
    <property type="entry name" value="Tetratricopeptide repeat domain"/>
    <property type="match status" value="1"/>
</dbReference>
<name>A0ABX3CNN2_9BACI</name>